<dbReference type="Pfam" id="PF12796">
    <property type="entry name" value="Ank_2"/>
    <property type="match status" value="1"/>
</dbReference>
<name>A0A6C0IFI3_9ZZZZ</name>
<dbReference type="AlphaFoldDB" id="A0A6C0IFI3"/>
<organism evidence="3">
    <name type="scientific">viral metagenome</name>
    <dbReference type="NCBI Taxonomy" id="1070528"/>
    <lineage>
        <taxon>unclassified sequences</taxon>
        <taxon>metagenomes</taxon>
        <taxon>organismal metagenomes</taxon>
    </lineage>
</organism>
<evidence type="ECO:0000256" key="1">
    <source>
        <dbReference type="ARBA" id="ARBA00022737"/>
    </source>
</evidence>
<dbReference type="PANTHER" id="PTHR24198:SF165">
    <property type="entry name" value="ANKYRIN REPEAT-CONTAINING PROTEIN-RELATED"/>
    <property type="match status" value="1"/>
</dbReference>
<reference evidence="3" key="1">
    <citation type="journal article" date="2020" name="Nature">
        <title>Giant virus diversity and host interactions through global metagenomics.</title>
        <authorList>
            <person name="Schulz F."/>
            <person name="Roux S."/>
            <person name="Paez-Espino D."/>
            <person name="Jungbluth S."/>
            <person name="Walsh D.A."/>
            <person name="Denef V.J."/>
            <person name="McMahon K.D."/>
            <person name="Konstantinidis K.T."/>
            <person name="Eloe-Fadrosh E.A."/>
            <person name="Kyrpides N.C."/>
            <person name="Woyke T."/>
        </authorList>
    </citation>
    <scope>NUCLEOTIDE SEQUENCE</scope>
    <source>
        <strain evidence="3">GVMAG-M-3300023184-86</strain>
    </source>
</reference>
<dbReference type="SUPFAM" id="SSF48403">
    <property type="entry name" value="Ankyrin repeat"/>
    <property type="match status" value="1"/>
</dbReference>
<protein>
    <submittedName>
        <fullName evidence="3">Uncharacterized protein</fullName>
    </submittedName>
</protein>
<evidence type="ECO:0000256" key="2">
    <source>
        <dbReference type="ARBA" id="ARBA00023043"/>
    </source>
</evidence>
<dbReference type="PROSITE" id="PS50297">
    <property type="entry name" value="ANK_REP_REGION"/>
    <property type="match status" value="1"/>
</dbReference>
<keyword evidence="1" id="KW-0677">Repeat</keyword>
<accession>A0A6C0IFI3</accession>
<dbReference type="PANTHER" id="PTHR24198">
    <property type="entry name" value="ANKYRIN REPEAT AND PROTEIN KINASE DOMAIN-CONTAINING PROTEIN"/>
    <property type="match status" value="1"/>
</dbReference>
<dbReference type="InterPro" id="IPR002110">
    <property type="entry name" value="Ankyrin_rpt"/>
</dbReference>
<dbReference type="PROSITE" id="PS50088">
    <property type="entry name" value="ANK_REPEAT"/>
    <property type="match status" value="1"/>
</dbReference>
<keyword evidence="2" id="KW-0040">ANK repeat</keyword>
<evidence type="ECO:0000313" key="3">
    <source>
        <dbReference type="EMBL" id="QHT91682.1"/>
    </source>
</evidence>
<proteinExistence type="predicted"/>
<sequence>MAYLQEKYDNFYKNIRNGELENLVELIDYPEFDINFQNQEKFRNTPLMCATIWDRDDVATVLLDRGASPKNPSIGIASYIDVALQCGSIKIVELFLNRGIFVDVNQEYFLGKSPLFIASQKGYKDIVNLLLSKGANIDPYTVNIVKNNNYDIAHILETWTMSQVIPLLDDLRVSNQLDFSSLVDLLQYTGNPENYME</sequence>
<dbReference type="EMBL" id="MN740167">
    <property type="protein sequence ID" value="QHT91682.1"/>
    <property type="molecule type" value="Genomic_DNA"/>
</dbReference>
<dbReference type="Pfam" id="PF00023">
    <property type="entry name" value="Ank"/>
    <property type="match status" value="1"/>
</dbReference>
<dbReference type="InterPro" id="IPR036770">
    <property type="entry name" value="Ankyrin_rpt-contain_sf"/>
</dbReference>
<dbReference type="Gene3D" id="1.25.40.20">
    <property type="entry name" value="Ankyrin repeat-containing domain"/>
    <property type="match status" value="1"/>
</dbReference>
<dbReference type="SMART" id="SM00248">
    <property type="entry name" value="ANK"/>
    <property type="match status" value="3"/>
</dbReference>